<keyword evidence="12" id="KW-0648">Protein biosynthesis</keyword>
<proteinExistence type="inferred from homology"/>
<evidence type="ECO:0000256" key="5">
    <source>
        <dbReference type="ARBA" id="ARBA00017032"/>
    </source>
</evidence>
<evidence type="ECO:0000256" key="2">
    <source>
        <dbReference type="ARBA" id="ARBA00004496"/>
    </source>
</evidence>
<keyword evidence="11" id="KW-0460">Magnesium</keyword>
<dbReference type="SUPFAM" id="SSF55681">
    <property type="entry name" value="Class II aaRS and biotin synthetases"/>
    <property type="match status" value="1"/>
</dbReference>
<dbReference type="SMART" id="SM00873">
    <property type="entry name" value="B3_4"/>
    <property type="match status" value="2"/>
</dbReference>
<dbReference type="PANTHER" id="PTHR10947">
    <property type="entry name" value="PHENYLALANYL-TRNA SYNTHETASE BETA CHAIN AND LEUCINE-RICH REPEAT-CONTAINING PROTEIN 47"/>
    <property type="match status" value="1"/>
</dbReference>
<evidence type="ECO:0000259" key="16">
    <source>
        <dbReference type="PROSITE" id="PS50001"/>
    </source>
</evidence>
<keyword evidence="13" id="KW-0030">Aminoacyl-tRNA synthetase</keyword>
<dbReference type="Pfam" id="PF03484">
    <property type="entry name" value="B5"/>
    <property type="match status" value="1"/>
</dbReference>
<feature type="domain" description="Tyrosine-protein phosphatase" evidence="17">
    <location>
        <begin position="249"/>
        <end position="374"/>
    </location>
</feature>
<evidence type="ECO:0000256" key="14">
    <source>
        <dbReference type="ARBA" id="ARBA00033189"/>
    </source>
</evidence>
<evidence type="ECO:0000256" key="11">
    <source>
        <dbReference type="ARBA" id="ARBA00022842"/>
    </source>
</evidence>
<keyword evidence="7" id="KW-0436">Ligase</keyword>
<dbReference type="PROSITE" id="PS50001">
    <property type="entry name" value="SH2"/>
    <property type="match status" value="2"/>
</dbReference>
<comment type="cofactor">
    <cofactor evidence="1">
        <name>Mg(2+)</name>
        <dbReference type="ChEBI" id="CHEBI:18420"/>
    </cofactor>
</comment>
<dbReference type="SUPFAM" id="SSF56037">
    <property type="entry name" value="PheT/TilS domain"/>
    <property type="match status" value="1"/>
</dbReference>
<dbReference type="Gene3D" id="3.30.930.10">
    <property type="entry name" value="Bira Bifunctional Protein, Domain 2"/>
    <property type="match status" value="1"/>
</dbReference>
<name>A0A814QU68_9BILA</name>
<dbReference type="SMART" id="SM00252">
    <property type="entry name" value="SH2"/>
    <property type="match status" value="2"/>
</dbReference>
<evidence type="ECO:0000256" key="13">
    <source>
        <dbReference type="ARBA" id="ARBA00023146"/>
    </source>
</evidence>
<dbReference type="GO" id="GO:0009328">
    <property type="term" value="C:phenylalanine-tRNA ligase complex"/>
    <property type="evidence" value="ECO:0007669"/>
    <property type="project" value="TreeGrafter"/>
</dbReference>
<comment type="similarity">
    <text evidence="3">Belongs to the phenylalanyl-tRNA synthetase beta subunit family. Type 2 subfamily.</text>
</comment>
<organism evidence="19 20">
    <name type="scientific">Adineta steineri</name>
    <dbReference type="NCBI Taxonomy" id="433720"/>
    <lineage>
        <taxon>Eukaryota</taxon>
        <taxon>Metazoa</taxon>
        <taxon>Spiralia</taxon>
        <taxon>Gnathifera</taxon>
        <taxon>Rotifera</taxon>
        <taxon>Eurotatoria</taxon>
        <taxon>Bdelloidea</taxon>
        <taxon>Adinetida</taxon>
        <taxon>Adinetidae</taxon>
        <taxon>Adineta</taxon>
    </lineage>
</organism>
<dbReference type="EC" id="6.1.1.20" evidence="4"/>
<dbReference type="SUPFAM" id="SSF46955">
    <property type="entry name" value="Putative DNA-binding domain"/>
    <property type="match status" value="3"/>
</dbReference>
<evidence type="ECO:0000313" key="20">
    <source>
        <dbReference type="Proteomes" id="UP000663845"/>
    </source>
</evidence>
<dbReference type="InterPro" id="IPR009061">
    <property type="entry name" value="DNA-bd_dom_put_sf"/>
</dbReference>
<keyword evidence="10" id="KW-0067">ATP-binding</keyword>
<dbReference type="PRINTS" id="PR00401">
    <property type="entry name" value="SH2DOMAIN"/>
</dbReference>
<evidence type="ECO:0000256" key="6">
    <source>
        <dbReference type="ARBA" id="ARBA00022490"/>
    </source>
</evidence>
<dbReference type="CDD" id="cd00173">
    <property type="entry name" value="SH2"/>
    <property type="match status" value="1"/>
</dbReference>
<feature type="domain" description="SH2" evidence="16">
    <location>
        <begin position="9"/>
        <end position="107"/>
    </location>
</feature>
<dbReference type="Gene3D" id="3.50.40.10">
    <property type="entry name" value="Phenylalanyl-trna Synthetase, Chain B, domain 3"/>
    <property type="match status" value="2"/>
</dbReference>
<dbReference type="InterPro" id="IPR005146">
    <property type="entry name" value="B3/B4_tRNA-bd"/>
</dbReference>
<feature type="domain" description="SH2" evidence="16">
    <location>
        <begin position="117"/>
        <end position="218"/>
    </location>
</feature>
<evidence type="ECO:0000256" key="4">
    <source>
        <dbReference type="ARBA" id="ARBA00012814"/>
    </source>
</evidence>
<evidence type="ECO:0000259" key="18">
    <source>
        <dbReference type="PROSITE" id="PS51483"/>
    </source>
</evidence>
<dbReference type="SUPFAM" id="SSF52799">
    <property type="entry name" value="(Phosphotyrosine protein) phosphatases II"/>
    <property type="match status" value="1"/>
</dbReference>
<dbReference type="EMBL" id="CAJNOG010000258">
    <property type="protein sequence ID" value="CAF1123708.1"/>
    <property type="molecule type" value="Genomic_DNA"/>
</dbReference>
<dbReference type="GO" id="GO:0004725">
    <property type="term" value="F:protein tyrosine phosphatase activity"/>
    <property type="evidence" value="ECO:0007669"/>
    <property type="project" value="InterPro"/>
</dbReference>
<evidence type="ECO:0000256" key="9">
    <source>
        <dbReference type="ARBA" id="ARBA00022741"/>
    </source>
</evidence>
<dbReference type="InterPro" id="IPR041616">
    <property type="entry name" value="PheRS_beta_core"/>
</dbReference>
<dbReference type="InterPro" id="IPR029021">
    <property type="entry name" value="Prot-tyrosine_phosphatase-like"/>
</dbReference>
<reference evidence="19" key="1">
    <citation type="submission" date="2021-02" db="EMBL/GenBank/DDBJ databases">
        <authorList>
            <person name="Nowell W R."/>
        </authorList>
    </citation>
    <scope>NUCLEOTIDE SEQUENCE</scope>
</reference>
<dbReference type="PROSITE" id="PS51483">
    <property type="entry name" value="B5"/>
    <property type="match status" value="1"/>
</dbReference>
<dbReference type="PRINTS" id="PR00700">
    <property type="entry name" value="PRTYPHPHTASE"/>
</dbReference>
<comment type="subcellular location">
    <subcellularLocation>
        <location evidence="2">Cytoplasm</location>
    </subcellularLocation>
</comment>
<dbReference type="FunFam" id="3.50.40.10:FF:000002">
    <property type="entry name" value="phenylalanine--tRNA ligase beta subunit"/>
    <property type="match status" value="2"/>
</dbReference>
<dbReference type="InterPro" id="IPR005147">
    <property type="entry name" value="tRNA_synthase_B5-dom"/>
</dbReference>
<dbReference type="PANTHER" id="PTHR10947:SF0">
    <property type="entry name" value="PHENYLALANINE--TRNA LIGASE BETA SUBUNIT"/>
    <property type="match status" value="1"/>
</dbReference>
<feature type="domain" description="B5" evidence="18">
    <location>
        <begin position="847"/>
        <end position="923"/>
    </location>
</feature>
<dbReference type="InterPro" id="IPR036860">
    <property type="entry name" value="SH2_dom_sf"/>
</dbReference>
<accession>A0A814QU68</accession>
<sequence>MSSRLARGFFHRDISGFEAEKILQDKNIPGSFLVRPSRTKSDAYVLSVRRANGEITHIRIQRTNEGFDLGERQECFSTLYDMIDHYRRNLGELREKNNEIIELTTPVLAQMPTFEKYYHGSISHSQVMALLNKCEHAGSFLVRDSETALGDYVICIKTSDAIANIKIRYSNGQWFLDGKGRREQIDRFKTLDELIHFYLKHNILITTNGIAFRLVQPCTSNWFYARDIHQRCEHLSKLTPLQNGQKNGFSVEFELLNQQSESQSSTFHKRNGEKPDNKIRNRFKNILPYDETRVILKSYPITDYMNANRIRTPFENIGREYIATQGPLPGTVNDFWHMVQQETMPTIGVKRSLLFNALGQEFTDEEFDQLCFDYGIELDKIEPILESKGKDVEYKIDIPANRYDMLCLEGISRALKTFLQKDELPKFHLSTFNANQKPIRMKILPNTQRIRPIVVCAVLRNVTFNSESYNSFIELQDKLHQNLCRNRTLVAIGTHDLDTIQPPFIYDAQPPKQIKFRSLKQQNEMQADEMLEFYSKDSHLKRYVSIIQDSDVYPVIYDSNNVVLSLPPIINGDHTDEEFDQLCFDYGIELDKIEPIPESKGKDVEYKIDIPANRYDMLCLEGISRALKIFLQKDELPKFHLSTFNENQKPIRMKILPNTQRIRPIVVCAVLRNVTFNPESYNSFIELQDKLHQNLCRNRTLVAIGTHDLDTIQPPFIYDAQPPKQIKFRSLKQQNEMQADEMLDFYSKDSHLKRYVSIIQDSDVYPVIYDSNNVVLSLPPIINGDHSKMSVNTKNIFIECTAVDLHKANVVLNIMLTMFAQYCSKPFEIEPVEVEQVDGTVILYPNLNDRTENVSVKKMNQRIGIQVDVKTAATLLNRMSLRTEILDSDTLRVNIPVTRSDILHFCDIVEDCAIAYGFNNINKTVPKTSCIGNQFELNRVSDLIRHSVAESGFTEALTFTLCSCADVAEKFGKNIENIPAVHIANPKTQDFQIGRTSLLPGLLKTIANNQGTALPIQLFEVSDVILKDSTREIGSRNERRLCAVYYNRSPGFEIIHGLLDRIMTLVKISYSDTKSNDRGYYLNNQCEDSAFFPGRHAEIIVRGEKRGTIGVLHPNVIEQFGLKLPCSVLELNIEPFV</sequence>
<dbReference type="GO" id="GO:0000287">
    <property type="term" value="F:magnesium ion binding"/>
    <property type="evidence" value="ECO:0007669"/>
    <property type="project" value="InterPro"/>
</dbReference>
<dbReference type="GO" id="GO:0004826">
    <property type="term" value="F:phenylalanine-tRNA ligase activity"/>
    <property type="evidence" value="ECO:0007669"/>
    <property type="project" value="UniProtKB-EC"/>
</dbReference>
<evidence type="ECO:0000259" key="17">
    <source>
        <dbReference type="PROSITE" id="PS50055"/>
    </source>
</evidence>
<dbReference type="InterPro" id="IPR004531">
    <property type="entry name" value="Phe-tRNA-synth_IIc_bsu_arc_euk"/>
</dbReference>
<dbReference type="CDD" id="cd00769">
    <property type="entry name" value="PheRS_beta_core"/>
    <property type="match status" value="1"/>
</dbReference>
<keyword evidence="9" id="KW-0547">Nucleotide-binding</keyword>
<dbReference type="Pfam" id="PF00017">
    <property type="entry name" value="SH2"/>
    <property type="match status" value="2"/>
</dbReference>
<dbReference type="Gene3D" id="3.90.190.10">
    <property type="entry name" value="Protein tyrosine phosphatase superfamily"/>
    <property type="match status" value="1"/>
</dbReference>
<dbReference type="Proteomes" id="UP000663845">
    <property type="component" value="Unassembled WGS sequence"/>
</dbReference>
<evidence type="ECO:0000256" key="15">
    <source>
        <dbReference type="PROSITE-ProRule" id="PRU00191"/>
    </source>
</evidence>
<protein>
    <recommendedName>
        <fullName evidence="5">Phenylalanine--tRNA ligase beta subunit</fullName>
        <ecNumber evidence="4">6.1.1.20</ecNumber>
    </recommendedName>
    <alternativeName>
        <fullName evidence="14">Phenylalanyl-tRNA synthetase beta subunit</fullName>
    </alternativeName>
</protein>
<dbReference type="Pfam" id="PF03483">
    <property type="entry name" value="B3_4"/>
    <property type="match status" value="1"/>
</dbReference>
<dbReference type="SMART" id="SM00194">
    <property type="entry name" value="PTPc"/>
    <property type="match status" value="1"/>
</dbReference>
<dbReference type="PROSITE" id="PS50055">
    <property type="entry name" value="TYR_PHOSPHATASE_PTP"/>
    <property type="match status" value="1"/>
</dbReference>
<dbReference type="InterPro" id="IPR040659">
    <property type="entry name" value="PhetRS_B1"/>
</dbReference>
<dbReference type="InterPro" id="IPR045060">
    <property type="entry name" value="Phe-tRNA-ligase_IIc_bsu"/>
</dbReference>
<gene>
    <name evidence="19" type="ORF">JYZ213_LOCUS22625</name>
</gene>
<evidence type="ECO:0000256" key="7">
    <source>
        <dbReference type="ARBA" id="ARBA00022598"/>
    </source>
</evidence>
<evidence type="ECO:0000256" key="10">
    <source>
        <dbReference type="ARBA" id="ARBA00022840"/>
    </source>
</evidence>
<dbReference type="FunFam" id="3.30.930.10:FF:000032">
    <property type="entry name" value="Phenylalanine--tRNA ligase beta subunit"/>
    <property type="match status" value="1"/>
</dbReference>
<dbReference type="GO" id="GO:0005524">
    <property type="term" value="F:ATP binding"/>
    <property type="evidence" value="ECO:0007669"/>
    <property type="project" value="UniProtKB-KW"/>
</dbReference>
<dbReference type="Pfam" id="PF17759">
    <property type="entry name" value="tRNA_synthFbeta"/>
    <property type="match status" value="1"/>
</dbReference>
<dbReference type="InterPro" id="IPR000242">
    <property type="entry name" value="PTP_cat"/>
</dbReference>
<dbReference type="SMART" id="SM00874">
    <property type="entry name" value="B5"/>
    <property type="match status" value="1"/>
</dbReference>
<evidence type="ECO:0000256" key="1">
    <source>
        <dbReference type="ARBA" id="ARBA00001946"/>
    </source>
</evidence>
<dbReference type="InterPro" id="IPR000980">
    <property type="entry name" value="SH2"/>
</dbReference>
<dbReference type="AlphaFoldDB" id="A0A814QU68"/>
<dbReference type="GO" id="GO:0003723">
    <property type="term" value="F:RNA binding"/>
    <property type="evidence" value="ECO:0007669"/>
    <property type="project" value="InterPro"/>
</dbReference>
<dbReference type="NCBIfam" id="TIGR00471">
    <property type="entry name" value="pheT_arch"/>
    <property type="match status" value="1"/>
</dbReference>
<dbReference type="GO" id="GO:0006432">
    <property type="term" value="P:phenylalanyl-tRNA aminoacylation"/>
    <property type="evidence" value="ECO:0007669"/>
    <property type="project" value="InterPro"/>
</dbReference>
<comment type="caution">
    <text evidence="19">The sequence shown here is derived from an EMBL/GenBank/DDBJ whole genome shotgun (WGS) entry which is preliminary data.</text>
</comment>
<keyword evidence="15" id="KW-0727">SH2 domain</keyword>
<evidence type="ECO:0000256" key="3">
    <source>
        <dbReference type="ARBA" id="ARBA00007438"/>
    </source>
</evidence>
<evidence type="ECO:0000313" key="19">
    <source>
        <dbReference type="EMBL" id="CAF1123708.1"/>
    </source>
</evidence>
<dbReference type="Gene3D" id="3.30.56.10">
    <property type="match status" value="2"/>
</dbReference>
<dbReference type="InterPro" id="IPR020825">
    <property type="entry name" value="Phe-tRNA_synthase-like_B3/B4"/>
</dbReference>
<evidence type="ECO:0000256" key="12">
    <source>
        <dbReference type="ARBA" id="ARBA00022917"/>
    </source>
</evidence>
<dbReference type="SUPFAM" id="SSF55550">
    <property type="entry name" value="SH2 domain"/>
    <property type="match status" value="2"/>
</dbReference>
<dbReference type="Pfam" id="PF18262">
    <property type="entry name" value="PhetRS_B1"/>
    <property type="match status" value="2"/>
</dbReference>
<dbReference type="Gene3D" id="3.30.505.10">
    <property type="entry name" value="SH2 domain"/>
    <property type="match status" value="2"/>
</dbReference>
<keyword evidence="6" id="KW-0963">Cytoplasm</keyword>
<dbReference type="InterPro" id="IPR045864">
    <property type="entry name" value="aa-tRNA-synth_II/BPL/LPL"/>
</dbReference>
<evidence type="ECO:0000256" key="8">
    <source>
        <dbReference type="ARBA" id="ARBA00022723"/>
    </source>
</evidence>
<keyword evidence="8" id="KW-0479">Metal-binding</keyword>